<dbReference type="Proteomes" id="UP000824633">
    <property type="component" value="Chromosome"/>
</dbReference>
<organism evidence="1 2">
    <name type="scientific">Clostridium gelidum</name>
    <dbReference type="NCBI Taxonomy" id="704125"/>
    <lineage>
        <taxon>Bacteria</taxon>
        <taxon>Bacillati</taxon>
        <taxon>Bacillota</taxon>
        <taxon>Clostridia</taxon>
        <taxon>Eubacteriales</taxon>
        <taxon>Clostridiaceae</taxon>
        <taxon>Clostridium</taxon>
    </lineage>
</organism>
<protein>
    <submittedName>
        <fullName evidence="1">Uncharacterized protein</fullName>
    </submittedName>
</protein>
<accession>A0ABM7T945</accession>
<dbReference type="EMBL" id="AP024849">
    <property type="protein sequence ID" value="BCZ47890.1"/>
    <property type="molecule type" value="Genomic_DNA"/>
</dbReference>
<dbReference type="RefSeq" id="WP_224034198.1">
    <property type="nucleotide sequence ID" value="NZ_AP024849.1"/>
</dbReference>
<sequence length="92" mass="10721">MRSKVLCSTGAFIGRVNGMNYKLIIENAQKIHCDGFEFMLYPSWYDVMNQLVYDLKATDITFPIVYVDKQVGEMISRNEKNDIESALELQRY</sequence>
<keyword evidence="2" id="KW-1185">Reference proteome</keyword>
<gene>
    <name evidence="1" type="ORF">psyc5s11_39570</name>
</gene>
<evidence type="ECO:0000313" key="1">
    <source>
        <dbReference type="EMBL" id="BCZ47890.1"/>
    </source>
</evidence>
<reference evidence="2" key="1">
    <citation type="submission" date="2021-07" db="EMBL/GenBank/DDBJ databases">
        <title>Complete genome sequencing of a Clostridium isolate.</title>
        <authorList>
            <person name="Ueki A."/>
            <person name="Tonouchi A."/>
        </authorList>
    </citation>
    <scope>NUCLEOTIDE SEQUENCE [LARGE SCALE GENOMIC DNA]</scope>
    <source>
        <strain evidence="2">C5S11</strain>
    </source>
</reference>
<evidence type="ECO:0000313" key="2">
    <source>
        <dbReference type="Proteomes" id="UP000824633"/>
    </source>
</evidence>
<proteinExistence type="predicted"/>
<name>A0ABM7T945_9CLOT</name>